<keyword evidence="4" id="KW-1185">Reference proteome</keyword>
<feature type="domain" description="Oxidoreductase molybdopterin-binding" evidence="2">
    <location>
        <begin position="90"/>
        <end position="158"/>
    </location>
</feature>
<protein>
    <recommendedName>
        <fullName evidence="2">Oxidoreductase molybdopterin-binding domain-containing protein</fullName>
    </recommendedName>
</protein>
<dbReference type="Proteomes" id="UP000308054">
    <property type="component" value="Unassembled WGS sequence"/>
</dbReference>
<gene>
    <name evidence="3" type="ORF">E5163_08175</name>
</gene>
<comment type="caution">
    <text evidence="3">The sequence shown here is derived from an EMBL/GenBank/DDBJ whole genome shotgun (WGS) entry which is preliminary data.</text>
</comment>
<proteinExistence type="predicted"/>
<dbReference type="Gene3D" id="3.90.420.10">
    <property type="entry name" value="Oxidoreductase, molybdopterin-binding domain"/>
    <property type="match status" value="1"/>
</dbReference>
<dbReference type="InterPro" id="IPR000572">
    <property type="entry name" value="OxRdtase_Mopterin-bd_dom"/>
</dbReference>
<name>A0A4S2H0R1_9PROT</name>
<dbReference type="Pfam" id="PF00174">
    <property type="entry name" value="Oxidored_molyb"/>
    <property type="match status" value="1"/>
</dbReference>
<evidence type="ECO:0000313" key="3">
    <source>
        <dbReference type="EMBL" id="TGY89095.1"/>
    </source>
</evidence>
<dbReference type="EMBL" id="SRXW01000002">
    <property type="protein sequence ID" value="TGY89095.1"/>
    <property type="molecule type" value="Genomic_DNA"/>
</dbReference>
<dbReference type="SUPFAM" id="SSF56524">
    <property type="entry name" value="Oxidoreductase molybdopterin-binding domain"/>
    <property type="match status" value="1"/>
</dbReference>
<evidence type="ECO:0000259" key="2">
    <source>
        <dbReference type="Pfam" id="PF00174"/>
    </source>
</evidence>
<sequence>MTTIRNALLAALAAFWLAACGGPPADVEIDGPVILTVAGAGLPSEEPPAYEGLYAAYGIETGQARAFTRRDLASLRWRQIRTDFPAGGAQRVFEGPRLSDVLGEAGLADRAVVLTAFDGYQAEVEADLIARHEPILALRADGEPLATGGLGPLMLVWPRGERGALAGMSDDLWPWGIFAISPGEAPDAAQE</sequence>
<evidence type="ECO:0000313" key="4">
    <source>
        <dbReference type="Proteomes" id="UP000308054"/>
    </source>
</evidence>
<reference evidence="3 4" key="1">
    <citation type="journal article" date="2017" name="Int. J. Syst. Evol. Microbiol.">
        <title>Marinicauda algicola sp. nov., isolated from a marine red alga Rhodosorus marinus.</title>
        <authorList>
            <person name="Jeong S.E."/>
            <person name="Jeon S.H."/>
            <person name="Chun B.H."/>
            <person name="Kim D.W."/>
            <person name="Jeon C.O."/>
        </authorList>
    </citation>
    <scope>NUCLEOTIDE SEQUENCE [LARGE SCALE GENOMIC DNA]</scope>
    <source>
        <strain evidence="3 4">JCM 31718</strain>
    </source>
</reference>
<keyword evidence="1" id="KW-0732">Signal</keyword>
<feature type="chain" id="PRO_5020368265" description="Oxidoreductase molybdopterin-binding domain-containing protein" evidence="1">
    <location>
        <begin position="26"/>
        <end position="191"/>
    </location>
</feature>
<feature type="signal peptide" evidence="1">
    <location>
        <begin position="1"/>
        <end position="25"/>
    </location>
</feature>
<evidence type="ECO:0000256" key="1">
    <source>
        <dbReference type="SAM" id="SignalP"/>
    </source>
</evidence>
<dbReference type="RefSeq" id="WP_135995634.1">
    <property type="nucleotide sequence ID" value="NZ_CP071057.1"/>
</dbReference>
<dbReference type="AlphaFoldDB" id="A0A4S2H0R1"/>
<organism evidence="3 4">
    <name type="scientific">Marinicauda algicola</name>
    <dbReference type="NCBI Taxonomy" id="2029849"/>
    <lineage>
        <taxon>Bacteria</taxon>
        <taxon>Pseudomonadati</taxon>
        <taxon>Pseudomonadota</taxon>
        <taxon>Alphaproteobacteria</taxon>
        <taxon>Maricaulales</taxon>
        <taxon>Maricaulaceae</taxon>
        <taxon>Marinicauda</taxon>
    </lineage>
</organism>
<dbReference type="InterPro" id="IPR036374">
    <property type="entry name" value="OxRdtase_Mopterin-bd_sf"/>
</dbReference>
<accession>A0A4S2H0R1</accession>
<dbReference type="PROSITE" id="PS51257">
    <property type="entry name" value="PROKAR_LIPOPROTEIN"/>
    <property type="match status" value="1"/>
</dbReference>
<dbReference type="OrthoDB" id="9798763at2"/>